<comment type="caution">
    <text evidence="1">The sequence shown here is derived from an EMBL/GenBank/DDBJ whole genome shotgun (WGS) entry which is preliminary data.</text>
</comment>
<keyword evidence="2" id="KW-1185">Reference proteome</keyword>
<gene>
    <name evidence="1" type="ORF">OXX778_LOCUS20504</name>
</gene>
<protein>
    <submittedName>
        <fullName evidence="1">Uncharacterized protein</fullName>
    </submittedName>
</protein>
<accession>A0A814N475</accession>
<proteinExistence type="predicted"/>
<evidence type="ECO:0000313" key="1">
    <source>
        <dbReference type="EMBL" id="CAF1087639.1"/>
    </source>
</evidence>
<dbReference type="Proteomes" id="UP000663879">
    <property type="component" value="Unassembled WGS sequence"/>
</dbReference>
<dbReference type="EMBL" id="CAJNOC010006873">
    <property type="protein sequence ID" value="CAF1087639.1"/>
    <property type="molecule type" value="Genomic_DNA"/>
</dbReference>
<name>A0A814N475_9BILA</name>
<sequence>MVNNNCLIKSLIDMAERNDFESIPLILQNKEFGLKPKEHDPYELSRKFFPVYETAYNLENKKFCLTLINELEQFISDKSERYLFIDETYCGTYKCFQPIDIHTLPLPLTDSLDTLSELFLIKMKTKITELAKKNDLDGTINYLEENKKILRCVQFNRVACYTYICSQKNFVRNEVFEKKFHDQLDKIIGIRKWSLNITRVEDDEYPFILKSDNYKYLTILAKFFMENFSHSLVDLALNNNIEATLEMLKDYDEIIKEVNKYDGALRFYLSAAFNTAFNLKYTDFYSSCLKEIQKIIDNKDFVF</sequence>
<dbReference type="AlphaFoldDB" id="A0A814N475"/>
<evidence type="ECO:0000313" key="2">
    <source>
        <dbReference type="Proteomes" id="UP000663879"/>
    </source>
</evidence>
<organism evidence="1 2">
    <name type="scientific">Brachionus calyciflorus</name>
    <dbReference type="NCBI Taxonomy" id="104777"/>
    <lineage>
        <taxon>Eukaryota</taxon>
        <taxon>Metazoa</taxon>
        <taxon>Spiralia</taxon>
        <taxon>Gnathifera</taxon>
        <taxon>Rotifera</taxon>
        <taxon>Eurotatoria</taxon>
        <taxon>Monogononta</taxon>
        <taxon>Pseudotrocha</taxon>
        <taxon>Ploima</taxon>
        <taxon>Brachionidae</taxon>
        <taxon>Brachionus</taxon>
    </lineage>
</organism>
<reference evidence="1" key="1">
    <citation type="submission" date="2021-02" db="EMBL/GenBank/DDBJ databases">
        <authorList>
            <person name="Nowell W R."/>
        </authorList>
    </citation>
    <scope>NUCLEOTIDE SEQUENCE</scope>
    <source>
        <strain evidence="1">Ploen Becks lab</strain>
    </source>
</reference>